<dbReference type="GO" id="GO:0016887">
    <property type="term" value="F:ATP hydrolysis activity"/>
    <property type="evidence" value="ECO:0007669"/>
    <property type="project" value="InterPro"/>
</dbReference>
<reference evidence="2 3" key="1">
    <citation type="journal article" date="2020" name="IScience">
        <title>Genome Sequencing of the Endangered Kingdonia uniflora (Circaeasteraceae, Ranunculales) Reveals Potential Mechanisms of Evolutionary Specialization.</title>
        <authorList>
            <person name="Sun Y."/>
            <person name="Deng T."/>
            <person name="Zhang A."/>
            <person name="Moore M.J."/>
            <person name="Landis J.B."/>
            <person name="Lin N."/>
            <person name="Zhang H."/>
            <person name="Zhang X."/>
            <person name="Huang J."/>
            <person name="Zhang X."/>
            <person name="Sun H."/>
            <person name="Wang H."/>
        </authorList>
    </citation>
    <scope>NUCLEOTIDE SEQUENCE [LARGE SCALE GENOMIC DNA]</scope>
    <source>
        <strain evidence="2">TB1705</strain>
        <tissue evidence="2">Leaf</tissue>
    </source>
</reference>
<organism evidence="2 3">
    <name type="scientific">Kingdonia uniflora</name>
    <dbReference type="NCBI Taxonomy" id="39325"/>
    <lineage>
        <taxon>Eukaryota</taxon>
        <taxon>Viridiplantae</taxon>
        <taxon>Streptophyta</taxon>
        <taxon>Embryophyta</taxon>
        <taxon>Tracheophyta</taxon>
        <taxon>Spermatophyta</taxon>
        <taxon>Magnoliopsida</taxon>
        <taxon>Ranunculales</taxon>
        <taxon>Circaeasteraceae</taxon>
        <taxon>Kingdonia</taxon>
    </lineage>
</organism>
<dbReference type="OrthoDB" id="1867783at2759"/>
<dbReference type="InterPro" id="IPR044830">
    <property type="entry name" value="HD-Zip_III"/>
</dbReference>
<dbReference type="PANTHER" id="PTHR45950:SF1">
    <property type="entry name" value="HOMEOBOX-LEUCINE ZIPPER PROTEIN ATHB-15"/>
    <property type="match status" value="1"/>
</dbReference>
<dbReference type="GO" id="GO:0005524">
    <property type="term" value="F:ATP binding"/>
    <property type="evidence" value="ECO:0007669"/>
    <property type="project" value="InterPro"/>
</dbReference>
<dbReference type="Proteomes" id="UP000541444">
    <property type="component" value="Unassembled WGS sequence"/>
</dbReference>
<dbReference type="InterPro" id="IPR003959">
    <property type="entry name" value="ATPase_AAA_core"/>
</dbReference>
<dbReference type="Pfam" id="PF00004">
    <property type="entry name" value="AAA"/>
    <property type="match status" value="1"/>
</dbReference>
<dbReference type="InterPro" id="IPR027417">
    <property type="entry name" value="P-loop_NTPase"/>
</dbReference>
<proteinExistence type="predicted"/>
<evidence type="ECO:0000313" key="2">
    <source>
        <dbReference type="EMBL" id="KAF6144095.1"/>
    </source>
</evidence>
<dbReference type="Gene3D" id="3.40.50.300">
    <property type="entry name" value="P-loop containing nucleotide triphosphate hydrolases"/>
    <property type="match status" value="1"/>
</dbReference>
<evidence type="ECO:0000259" key="1">
    <source>
        <dbReference type="Pfam" id="PF00004"/>
    </source>
</evidence>
<dbReference type="GO" id="GO:0003700">
    <property type="term" value="F:DNA-binding transcription factor activity"/>
    <property type="evidence" value="ECO:0007669"/>
    <property type="project" value="InterPro"/>
</dbReference>
<dbReference type="EMBL" id="JACGCM010002142">
    <property type="protein sequence ID" value="KAF6144095.1"/>
    <property type="molecule type" value="Genomic_DNA"/>
</dbReference>
<evidence type="ECO:0000313" key="3">
    <source>
        <dbReference type="Proteomes" id="UP000541444"/>
    </source>
</evidence>
<sequence length="412" mass="46378">MELRVEKALKAIYVSCFDKDPIEEDDERVLCVMLRAVFPTVGQSEIDRIVSEKAKKVAEGVDIRTAKVCESGFYNYIGENVFYTLKRRKFPCRSDYYWASVFKFLEVIKLENIGHYPEDSIMSRDMFLLQACSGMDDNFVGTCAELIFEPIDSTFADDAPLLPSGFRILPVDFTVDASSPNRTLDLASALEIGPTGNRAAGDNSGNCASMRSVMTLAFQFAFESHLQENVASMARQYIHCIISFVQRVTLALSPSLLNSHSGLRLWRWILERCNIHRAPGNWLNEDSEICSMGREDIRFLGMCLFTRVADHVVVGVQFNSFVKWEDKVIQTPSKRVHGQIIAERSLLLFGPPGNGKTILAKAIASESEATFFNVFASSLTSKWAMEEMSSNAQRSKRIPRQSLTRNLELDPL</sequence>
<protein>
    <recommendedName>
        <fullName evidence="1">ATPase AAA-type core domain-containing protein</fullName>
    </recommendedName>
</protein>
<dbReference type="AlphaFoldDB" id="A0A7J7LN45"/>
<dbReference type="SUPFAM" id="SSF52540">
    <property type="entry name" value="P-loop containing nucleoside triphosphate hydrolases"/>
    <property type="match status" value="1"/>
</dbReference>
<feature type="domain" description="ATPase AAA-type core" evidence="1">
    <location>
        <begin position="346"/>
        <end position="393"/>
    </location>
</feature>
<name>A0A7J7LN45_9MAGN</name>
<keyword evidence="3" id="KW-1185">Reference proteome</keyword>
<gene>
    <name evidence="2" type="ORF">GIB67_007556</name>
</gene>
<dbReference type="PANTHER" id="PTHR45950">
    <property type="entry name" value="HOMEOBOX-LEUCINE ZIPPER PROTEIN ATHB-14"/>
    <property type="match status" value="1"/>
</dbReference>
<accession>A0A7J7LN45</accession>
<feature type="non-terminal residue" evidence="2">
    <location>
        <position position="1"/>
    </location>
</feature>
<comment type="caution">
    <text evidence="2">The sequence shown here is derived from an EMBL/GenBank/DDBJ whole genome shotgun (WGS) entry which is preliminary data.</text>
</comment>